<protein>
    <submittedName>
        <fullName evidence="1">Uncharacterized protein</fullName>
    </submittedName>
</protein>
<sequence>WIKENNRCWRYGRSHQAIECSLKMRCKQCNNRHLLVLHDITVKSAESSQTVPIETATTPATNSCLLNTMNEILLIRKPPASRKVLLKISKVILRKGKHHMTACAIQDDGSERTILLHNAAQELGLKVKPEDLPFRTVRQELQVLSGAAVSFFISPIAQPKKLFHIKGAFTAQQLSLAEHTHPVRTLKEKYQHLRGLPLRHLETVRPVLLIGSDYPHLITPVEPVPLGPPGGPATIKTWLGWTLQGPVQHLHQETNEQHCFFTSTSSHPETDLFKHVEKLWQMAVLSWCSDKTSTRSKQDHEAIKLLGAKTVRVEVDGVKRYATPLLWVKNMPQLKAPKEAVISLLRVTEKRLVKNPEQAAAYAVEIHKLEQASYANHNPPALRVEIS</sequence>
<name>A0ABD0PHZ9_CIRMR</name>
<proteinExistence type="predicted"/>
<dbReference type="Proteomes" id="UP001529510">
    <property type="component" value="Unassembled WGS sequence"/>
</dbReference>
<evidence type="ECO:0000313" key="1">
    <source>
        <dbReference type="EMBL" id="KAL0173693.1"/>
    </source>
</evidence>
<organism evidence="1 2">
    <name type="scientific">Cirrhinus mrigala</name>
    <name type="common">Mrigala</name>
    <dbReference type="NCBI Taxonomy" id="683832"/>
    <lineage>
        <taxon>Eukaryota</taxon>
        <taxon>Metazoa</taxon>
        <taxon>Chordata</taxon>
        <taxon>Craniata</taxon>
        <taxon>Vertebrata</taxon>
        <taxon>Euteleostomi</taxon>
        <taxon>Actinopterygii</taxon>
        <taxon>Neopterygii</taxon>
        <taxon>Teleostei</taxon>
        <taxon>Ostariophysi</taxon>
        <taxon>Cypriniformes</taxon>
        <taxon>Cyprinidae</taxon>
        <taxon>Labeoninae</taxon>
        <taxon>Labeonini</taxon>
        <taxon>Cirrhinus</taxon>
    </lineage>
</organism>
<dbReference type="PANTHER" id="PTHR47331">
    <property type="entry name" value="PHD-TYPE DOMAIN-CONTAINING PROTEIN"/>
    <property type="match status" value="1"/>
</dbReference>
<gene>
    <name evidence="1" type="ORF">M9458_029661</name>
</gene>
<keyword evidence="2" id="KW-1185">Reference proteome</keyword>
<dbReference type="AlphaFoldDB" id="A0ABD0PHZ9"/>
<dbReference type="EMBL" id="JAMKFB020000015">
    <property type="protein sequence ID" value="KAL0173693.1"/>
    <property type="molecule type" value="Genomic_DNA"/>
</dbReference>
<evidence type="ECO:0000313" key="2">
    <source>
        <dbReference type="Proteomes" id="UP001529510"/>
    </source>
</evidence>
<feature type="non-terminal residue" evidence="1">
    <location>
        <position position="387"/>
    </location>
</feature>
<comment type="caution">
    <text evidence="1">The sequence shown here is derived from an EMBL/GenBank/DDBJ whole genome shotgun (WGS) entry which is preliminary data.</text>
</comment>
<reference evidence="1 2" key="1">
    <citation type="submission" date="2024-05" db="EMBL/GenBank/DDBJ databases">
        <title>Genome sequencing and assembly of Indian major carp, Cirrhinus mrigala (Hamilton, 1822).</title>
        <authorList>
            <person name="Mohindra V."/>
            <person name="Chowdhury L.M."/>
            <person name="Lal K."/>
            <person name="Jena J.K."/>
        </authorList>
    </citation>
    <scope>NUCLEOTIDE SEQUENCE [LARGE SCALE GENOMIC DNA]</scope>
    <source>
        <strain evidence="1">CM1030</strain>
        <tissue evidence="1">Blood</tissue>
    </source>
</reference>
<feature type="non-terminal residue" evidence="1">
    <location>
        <position position="1"/>
    </location>
</feature>
<dbReference type="PANTHER" id="PTHR47331:SF5">
    <property type="entry name" value="RIBONUCLEASE H"/>
    <property type="match status" value="1"/>
</dbReference>
<accession>A0ABD0PHZ9</accession>